<dbReference type="InterPro" id="IPR036388">
    <property type="entry name" value="WH-like_DNA-bd_sf"/>
</dbReference>
<comment type="caution">
    <text evidence="2">The sequence shown here is derived from an EMBL/GenBank/DDBJ whole genome shotgun (WGS) entry which is preliminary data.</text>
</comment>
<proteinExistence type="predicted"/>
<dbReference type="CDD" id="cd00090">
    <property type="entry name" value="HTH_ARSR"/>
    <property type="match status" value="1"/>
</dbReference>
<evidence type="ECO:0000259" key="1">
    <source>
        <dbReference type="SMART" id="SM00418"/>
    </source>
</evidence>
<dbReference type="AlphaFoldDB" id="A0ABD5SIE4"/>
<name>A0ABD5SIE4_9EURY</name>
<dbReference type="InterPro" id="IPR011991">
    <property type="entry name" value="ArsR-like_HTH"/>
</dbReference>
<gene>
    <name evidence="2" type="ORF">ACFQE6_07160</name>
</gene>
<feature type="domain" description="HTH arsR-type" evidence="1">
    <location>
        <begin position="23"/>
        <end position="95"/>
    </location>
</feature>
<reference evidence="2 3" key="1">
    <citation type="journal article" date="2019" name="Int. J. Syst. Evol. Microbiol.">
        <title>The Global Catalogue of Microorganisms (GCM) 10K type strain sequencing project: providing services to taxonomists for standard genome sequencing and annotation.</title>
        <authorList>
            <consortium name="The Broad Institute Genomics Platform"/>
            <consortium name="The Broad Institute Genome Sequencing Center for Infectious Disease"/>
            <person name="Wu L."/>
            <person name="Ma J."/>
        </authorList>
    </citation>
    <scope>NUCLEOTIDE SEQUENCE [LARGE SCALE GENOMIC DNA]</scope>
    <source>
        <strain evidence="2 3">LMG 29247</strain>
    </source>
</reference>
<sequence length="95" mass="10563">MARALAKEGFEDVYVLDADSAAEVLTPKRRAILNRLATGDVHSVRSLADELDRDKGAVSRDLELLATHDLVTFDREGKRKLPKKKHETVVVEPVV</sequence>
<dbReference type="SUPFAM" id="SSF46785">
    <property type="entry name" value="Winged helix' DNA-binding domain"/>
    <property type="match status" value="1"/>
</dbReference>
<dbReference type="Proteomes" id="UP001596383">
    <property type="component" value="Unassembled WGS sequence"/>
</dbReference>
<protein>
    <submittedName>
        <fullName evidence="2">Helix-turn-helix domain-containing protein</fullName>
    </submittedName>
</protein>
<dbReference type="EMBL" id="JBHSWV010000098">
    <property type="protein sequence ID" value="MFC6764807.1"/>
    <property type="molecule type" value="Genomic_DNA"/>
</dbReference>
<dbReference type="RefSeq" id="WP_273737861.1">
    <property type="nucleotide sequence ID" value="NZ_JAQIVI010000098.1"/>
</dbReference>
<dbReference type="Gene3D" id="1.10.10.10">
    <property type="entry name" value="Winged helix-like DNA-binding domain superfamily/Winged helix DNA-binding domain"/>
    <property type="match status" value="1"/>
</dbReference>
<keyword evidence="3" id="KW-1185">Reference proteome</keyword>
<dbReference type="InterPro" id="IPR001845">
    <property type="entry name" value="HTH_ArsR_DNA-bd_dom"/>
</dbReference>
<evidence type="ECO:0000313" key="2">
    <source>
        <dbReference type="EMBL" id="MFC6764807.1"/>
    </source>
</evidence>
<dbReference type="InterPro" id="IPR036390">
    <property type="entry name" value="WH_DNA-bd_sf"/>
</dbReference>
<evidence type="ECO:0000313" key="3">
    <source>
        <dbReference type="Proteomes" id="UP001596383"/>
    </source>
</evidence>
<dbReference type="SMART" id="SM00418">
    <property type="entry name" value="HTH_ARSR"/>
    <property type="match status" value="1"/>
</dbReference>
<dbReference type="Pfam" id="PF25212">
    <property type="entry name" value="HVO_A0114"/>
    <property type="match status" value="1"/>
</dbReference>
<organism evidence="2 3">
    <name type="scientific">Natrinema soli</name>
    <dbReference type="NCBI Taxonomy" id="1930624"/>
    <lineage>
        <taxon>Archaea</taxon>
        <taxon>Methanobacteriati</taxon>
        <taxon>Methanobacteriota</taxon>
        <taxon>Stenosarchaea group</taxon>
        <taxon>Halobacteria</taxon>
        <taxon>Halobacteriales</taxon>
        <taxon>Natrialbaceae</taxon>
        <taxon>Natrinema</taxon>
    </lineage>
</organism>
<accession>A0ABD5SIE4</accession>